<dbReference type="Gene3D" id="3.40.50.300">
    <property type="entry name" value="P-loop containing nucleotide triphosphate hydrolases"/>
    <property type="match status" value="2"/>
</dbReference>
<dbReference type="CDD" id="cd18789">
    <property type="entry name" value="SF2_C_XPB"/>
    <property type="match status" value="1"/>
</dbReference>
<dbReference type="InterPro" id="IPR001650">
    <property type="entry name" value="Helicase_C-like"/>
</dbReference>
<evidence type="ECO:0000256" key="9">
    <source>
        <dbReference type="ARBA" id="ARBA00048988"/>
    </source>
</evidence>
<evidence type="ECO:0000256" key="2">
    <source>
        <dbReference type="ARBA" id="ARBA00022741"/>
    </source>
</evidence>
<dbReference type="EMBL" id="JAYJLD010000006">
    <property type="protein sequence ID" value="MEB3101260.1"/>
    <property type="molecule type" value="Genomic_DNA"/>
</dbReference>
<dbReference type="InterPro" id="IPR014001">
    <property type="entry name" value="Helicase_ATP-bd"/>
</dbReference>
<feature type="domain" description="Helicase ATP-binding" evidence="10">
    <location>
        <begin position="202"/>
        <end position="358"/>
    </location>
</feature>
<dbReference type="Pfam" id="PF04851">
    <property type="entry name" value="ResIII"/>
    <property type="match status" value="1"/>
</dbReference>
<dbReference type="PANTHER" id="PTHR11274">
    <property type="entry name" value="RAD25/XP-B DNA REPAIR HELICASE"/>
    <property type="match status" value="1"/>
</dbReference>
<evidence type="ECO:0000256" key="7">
    <source>
        <dbReference type="ARBA" id="ARBA00034617"/>
    </source>
</evidence>
<dbReference type="RefSeq" id="WP_371753366.1">
    <property type="nucleotide sequence ID" value="NZ_JAYJLD010000006.1"/>
</dbReference>
<comment type="similarity">
    <text evidence="1">Belongs to the helicase family. RAD25/XPB subfamily.</text>
</comment>
<dbReference type="GO" id="GO:0004386">
    <property type="term" value="F:helicase activity"/>
    <property type="evidence" value="ECO:0007669"/>
    <property type="project" value="UniProtKB-KW"/>
</dbReference>
<evidence type="ECO:0000256" key="3">
    <source>
        <dbReference type="ARBA" id="ARBA00022801"/>
    </source>
</evidence>
<evidence type="ECO:0000256" key="8">
    <source>
        <dbReference type="ARBA" id="ARBA00034808"/>
    </source>
</evidence>
<dbReference type="Pfam" id="PF16203">
    <property type="entry name" value="ERCC3_RAD25_C"/>
    <property type="match status" value="1"/>
</dbReference>
<gene>
    <name evidence="12" type="ORF">VF724_06230</name>
</gene>
<protein>
    <recommendedName>
        <fullName evidence="8">DNA 3'-5' helicase</fullName>
        <ecNumber evidence="8">5.6.2.4</ecNumber>
    </recommendedName>
</protein>
<dbReference type="PROSITE" id="PS51194">
    <property type="entry name" value="HELICASE_CTER"/>
    <property type="match status" value="1"/>
</dbReference>
<dbReference type="NCBIfam" id="NF045503">
    <property type="entry name" value="repair_heli_XPB"/>
    <property type="match status" value="1"/>
</dbReference>
<dbReference type="SUPFAM" id="SSF52540">
    <property type="entry name" value="P-loop containing nucleoside triphosphate hydrolases"/>
    <property type="match status" value="2"/>
</dbReference>
<evidence type="ECO:0000256" key="1">
    <source>
        <dbReference type="ARBA" id="ARBA00006637"/>
    </source>
</evidence>
<evidence type="ECO:0000256" key="6">
    <source>
        <dbReference type="ARBA" id="ARBA00023235"/>
    </source>
</evidence>
<dbReference type="PROSITE" id="PS51192">
    <property type="entry name" value="HELICASE_ATP_BIND_1"/>
    <property type="match status" value="1"/>
</dbReference>
<keyword evidence="2" id="KW-0547">Nucleotide-binding</keyword>
<evidence type="ECO:0000313" key="13">
    <source>
        <dbReference type="Proteomes" id="UP001310386"/>
    </source>
</evidence>
<evidence type="ECO:0000313" key="12">
    <source>
        <dbReference type="EMBL" id="MEB3101260.1"/>
    </source>
</evidence>
<feature type="domain" description="Helicase C-terminal" evidence="11">
    <location>
        <begin position="413"/>
        <end position="563"/>
    </location>
</feature>
<keyword evidence="4 12" id="KW-0347">Helicase</keyword>
<dbReference type="InterPro" id="IPR032830">
    <property type="entry name" value="XPB/Ssl2_N"/>
</dbReference>
<evidence type="ECO:0000259" key="11">
    <source>
        <dbReference type="PROSITE" id="PS51194"/>
    </source>
</evidence>
<comment type="catalytic activity">
    <reaction evidence="7">
        <text>Couples ATP hydrolysis with the unwinding of duplex DNA by translocating in the 3'-5' direction.</text>
        <dbReference type="EC" id="5.6.2.4"/>
    </reaction>
</comment>
<evidence type="ECO:0000256" key="4">
    <source>
        <dbReference type="ARBA" id="ARBA00022806"/>
    </source>
</evidence>
<keyword evidence="6" id="KW-0413">Isomerase</keyword>
<dbReference type="InterPro" id="IPR006935">
    <property type="entry name" value="Helicase/UvrB_N"/>
</dbReference>
<dbReference type="PANTHER" id="PTHR11274:SF0">
    <property type="entry name" value="GENERAL TRANSCRIPTION AND DNA REPAIR FACTOR IIH HELICASE SUBUNIT XPB"/>
    <property type="match status" value="1"/>
</dbReference>
<dbReference type="InterPro" id="IPR027417">
    <property type="entry name" value="P-loop_NTPase"/>
</dbReference>
<comment type="caution">
    <text evidence="12">The sequence shown here is derived from an EMBL/GenBank/DDBJ whole genome shotgun (WGS) entry which is preliminary data.</text>
</comment>
<evidence type="ECO:0000256" key="5">
    <source>
        <dbReference type="ARBA" id="ARBA00022840"/>
    </source>
</evidence>
<dbReference type="InterPro" id="IPR050615">
    <property type="entry name" value="ATP-dep_DNA_Helicase"/>
</dbReference>
<sequence length="566" mass="63697">MFDDSRPLIVQRDCTVLLEVRNNQFAEARNLLSGIAYLVKSPLQLYTYRITPLSLWNAAAAGMKEHEIIEKLRSYSKLPLPGSVEAEIRKHMGRYGCIRLEPDGGRLRLACGNEDVMNQLLAFSSLSSYMSRVDGSSLSLSVEPQFRGIVKRELTRLGFPVIDLAGYHDGESLPIRLRKFTSGGKPFQLRDYQLEAVEAFYRKDSVYEGSGVLVLPCGAGKTVVGIAAMARLNTATLILTSSVTSVRQWKKELLDKTDLNEQTIGEYCGPSKTVRPVTIATYQILTHRKSSDDEFVHMKLFNERDWGLIIYDEVHLLPAPVFRVTAGIQATRRLGLTATLVREDGCEEDVFSLIGPKCYDVPWRQMEERQWISEAVCREIRVPFSGQSLEEYRRAGAREKHRIAGENPAKILAVQDLLRKHAGDRILIIGQYISQLEQLASELNAPLICGKVRHEQREAIYDRFNQGEIPVLVVSRVANFAVDLPDANVAIQVSGSFGSRQEEAQRLGRILRPKQGGNQSFFYSLVTLDSSEQEFSLKRQLFLVEQGYRYETKTVNEAAQVGMVSL</sequence>
<name>A0ABU5ZFI5_9BACL</name>
<reference evidence="12" key="1">
    <citation type="submission" date="2023-12" db="EMBL/GenBank/DDBJ databases">
        <title>Fervidustalea candida gen. nov., sp. nov., a novel member of the family Paenibacillaceae isolated from a geothermal area.</title>
        <authorList>
            <person name="Li W.-J."/>
            <person name="Jiao J.-Y."/>
            <person name="Chen Y."/>
        </authorList>
    </citation>
    <scope>NUCLEOTIDE SEQUENCE</scope>
    <source>
        <strain evidence="12">SYSU GA230002</strain>
    </source>
</reference>
<dbReference type="SMART" id="SM00490">
    <property type="entry name" value="HELICc"/>
    <property type="match status" value="1"/>
</dbReference>
<keyword evidence="13" id="KW-1185">Reference proteome</keyword>
<proteinExistence type="inferred from homology"/>
<organism evidence="12 13">
    <name type="scientific">Ferviditalea candida</name>
    <dbReference type="NCBI Taxonomy" id="3108399"/>
    <lineage>
        <taxon>Bacteria</taxon>
        <taxon>Bacillati</taxon>
        <taxon>Bacillota</taxon>
        <taxon>Bacilli</taxon>
        <taxon>Bacillales</taxon>
        <taxon>Paenibacillaceae</taxon>
        <taxon>Ferviditalea</taxon>
    </lineage>
</organism>
<evidence type="ECO:0000259" key="10">
    <source>
        <dbReference type="PROSITE" id="PS51192"/>
    </source>
</evidence>
<dbReference type="Pfam" id="PF13625">
    <property type="entry name" value="Helicase_C_3"/>
    <property type="match status" value="1"/>
</dbReference>
<accession>A0ABU5ZFI5</accession>
<keyword evidence="5" id="KW-0067">ATP-binding</keyword>
<dbReference type="PRINTS" id="PR00851">
    <property type="entry name" value="XRODRMPGMNTB"/>
</dbReference>
<dbReference type="InterPro" id="IPR032438">
    <property type="entry name" value="ERCC3_RAD25_C"/>
</dbReference>
<dbReference type="Proteomes" id="UP001310386">
    <property type="component" value="Unassembled WGS sequence"/>
</dbReference>
<dbReference type="SMART" id="SM00487">
    <property type="entry name" value="DEXDc"/>
    <property type="match status" value="1"/>
</dbReference>
<dbReference type="EC" id="5.6.2.4" evidence="8"/>
<keyword evidence="3" id="KW-0378">Hydrolase</keyword>
<comment type="catalytic activity">
    <reaction evidence="9">
        <text>ATP + H2O = ADP + phosphate + H(+)</text>
        <dbReference type="Rhea" id="RHEA:13065"/>
        <dbReference type="ChEBI" id="CHEBI:15377"/>
        <dbReference type="ChEBI" id="CHEBI:15378"/>
        <dbReference type="ChEBI" id="CHEBI:30616"/>
        <dbReference type="ChEBI" id="CHEBI:43474"/>
        <dbReference type="ChEBI" id="CHEBI:456216"/>
        <dbReference type="EC" id="5.6.2.4"/>
    </reaction>
</comment>